<evidence type="ECO:0000256" key="2">
    <source>
        <dbReference type="ARBA" id="ARBA00022516"/>
    </source>
</evidence>
<dbReference type="EC" id="2.4.1.182" evidence="1"/>
<accession>A0A382TQ33</accession>
<evidence type="ECO:0000256" key="4">
    <source>
        <dbReference type="ARBA" id="ARBA00022676"/>
    </source>
</evidence>
<dbReference type="GO" id="GO:0016020">
    <property type="term" value="C:membrane"/>
    <property type="evidence" value="ECO:0007669"/>
    <property type="project" value="GOC"/>
</dbReference>
<evidence type="ECO:0000256" key="5">
    <source>
        <dbReference type="ARBA" id="ARBA00022679"/>
    </source>
</evidence>
<proteinExistence type="predicted"/>
<evidence type="ECO:0000313" key="8">
    <source>
        <dbReference type="EMBL" id="SVD24150.1"/>
    </source>
</evidence>
<dbReference type="AlphaFoldDB" id="A0A382TQ33"/>
<dbReference type="GO" id="GO:0009245">
    <property type="term" value="P:lipid A biosynthetic process"/>
    <property type="evidence" value="ECO:0007669"/>
    <property type="project" value="UniProtKB-KW"/>
</dbReference>
<protein>
    <recommendedName>
        <fullName evidence="1">lipid-A-disaccharide synthase</fullName>
        <ecNumber evidence="1">2.4.1.182</ecNumber>
    </recommendedName>
</protein>
<name>A0A382TQ33_9ZZZZ</name>
<gene>
    <name evidence="8" type="ORF">METZ01_LOCUS377004</name>
</gene>
<dbReference type="Pfam" id="PF02684">
    <property type="entry name" value="LpxB"/>
    <property type="match status" value="1"/>
</dbReference>
<evidence type="ECO:0000256" key="7">
    <source>
        <dbReference type="ARBA" id="ARBA00048975"/>
    </source>
</evidence>
<dbReference type="EMBL" id="UINC01138291">
    <property type="protein sequence ID" value="SVD24150.1"/>
    <property type="molecule type" value="Genomic_DNA"/>
</dbReference>
<dbReference type="PANTHER" id="PTHR30372:SF4">
    <property type="entry name" value="LIPID-A-DISACCHARIDE SYNTHASE, MITOCHONDRIAL-RELATED"/>
    <property type="match status" value="1"/>
</dbReference>
<keyword evidence="4" id="KW-0328">Glycosyltransferase</keyword>
<keyword evidence="3" id="KW-0441">Lipid A biosynthesis</keyword>
<keyword evidence="5" id="KW-0808">Transferase</keyword>
<sequence>MSGVNTSRSKDAPLVFLVAGEASGDQLGANLMAALRDLYNNQIQFVGVGGEEMEAQGLKSLFPMAELSIMGLVEVLPRAPRLYRRIFETTRMIRDMQPAAMITIDSPGFTFRLVRRLGKLDVPRIHYVAPTVWAWKPGRAKVMRNLFDHLMVLLPFERQYFEQVGLSCTFVGHPAAKDNQPGMGEKFRAEHGLESANVVGVFPGSRKSEVRRMLPVFRDAVHLLNSDIPNLHVVTTVVSSVRSLIEASVRKWSIPVTLIDSTGDKRAAHQGCDVAL</sequence>
<dbReference type="InterPro" id="IPR003835">
    <property type="entry name" value="Glyco_trans_19"/>
</dbReference>
<keyword evidence="2" id="KW-0444">Lipid biosynthesis</keyword>
<evidence type="ECO:0000256" key="3">
    <source>
        <dbReference type="ARBA" id="ARBA00022556"/>
    </source>
</evidence>
<dbReference type="PANTHER" id="PTHR30372">
    <property type="entry name" value="LIPID-A-DISACCHARIDE SYNTHASE"/>
    <property type="match status" value="1"/>
</dbReference>
<feature type="non-terminal residue" evidence="8">
    <location>
        <position position="276"/>
    </location>
</feature>
<organism evidence="8">
    <name type="scientific">marine metagenome</name>
    <dbReference type="NCBI Taxonomy" id="408172"/>
    <lineage>
        <taxon>unclassified sequences</taxon>
        <taxon>metagenomes</taxon>
        <taxon>ecological metagenomes</taxon>
    </lineage>
</organism>
<dbReference type="GO" id="GO:0008915">
    <property type="term" value="F:lipid-A-disaccharide synthase activity"/>
    <property type="evidence" value="ECO:0007669"/>
    <property type="project" value="UniProtKB-EC"/>
</dbReference>
<dbReference type="SUPFAM" id="SSF53756">
    <property type="entry name" value="UDP-Glycosyltransferase/glycogen phosphorylase"/>
    <property type="match status" value="1"/>
</dbReference>
<dbReference type="GO" id="GO:0005543">
    <property type="term" value="F:phospholipid binding"/>
    <property type="evidence" value="ECO:0007669"/>
    <property type="project" value="TreeGrafter"/>
</dbReference>
<evidence type="ECO:0000256" key="1">
    <source>
        <dbReference type="ARBA" id="ARBA00012687"/>
    </source>
</evidence>
<keyword evidence="6" id="KW-0443">Lipid metabolism</keyword>
<evidence type="ECO:0000256" key="6">
    <source>
        <dbReference type="ARBA" id="ARBA00023098"/>
    </source>
</evidence>
<comment type="catalytic activity">
    <reaction evidence="7">
        <text>a lipid X + a UDP-2-N,3-O-bis[(3R)-3-hydroxyacyl]-alpha-D-glucosamine = a lipid A disaccharide + UDP + H(+)</text>
        <dbReference type="Rhea" id="RHEA:67828"/>
        <dbReference type="ChEBI" id="CHEBI:15378"/>
        <dbReference type="ChEBI" id="CHEBI:58223"/>
        <dbReference type="ChEBI" id="CHEBI:137748"/>
        <dbReference type="ChEBI" id="CHEBI:176338"/>
        <dbReference type="ChEBI" id="CHEBI:176343"/>
        <dbReference type="EC" id="2.4.1.182"/>
    </reaction>
</comment>
<reference evidence="8" key="1">
    <citation type="submission" date="2018-05" db="EMBL/GenBank/DDBJ databases">
        <authorList>
            <person name="Lanie J.A."/>
            <person name="Ng W.-L."/>
            <person name="Kazmierczak K.M."/>
            <person name="Andrzejewski T.M."/>
            <person name="Davidsen T.M."/>
            <person name="Wayne K.J."/>
            <person name="Tettelin H."/>
            <person name="Glass J.I."/>
            <person name="Rusch D."/>
            <person name="Podicherti R."/>
            <person name="Tsui H.-C.T."/>
            <person name="Winkler M.E."/>
        </authorList>
    </citation>
    <scope>NUCLEOTIDE SEQUENCE</scope>
</reference>